<dbReference type="Proteomes" id="UP000053647">
    <property type="component" value="Unassembled WGS sequence"/>
</dbReference>
<feature type="non-terminal residue" evidence="1">
    <location>
        <position position="61"/>
    </location>
</feature>
<gene>
    <name evidence="1" type="ORF">PAXINDRAFT_39607</name>
</gene>
<accession>A0A0C9T4G8</accession>
<feature type="non-terminal residue" evidence="1">
    <location>
        <position position="1"/>
    </location>
</feature>
<dbReference type="OrthoDB" id="3344688at2759"/>
<evidence type="ECO:0000313" key="1">
    <source>
        <dbReference type="EMBL" id="KIJ10555.1"/>
    </source>
</evidence>
<evidence type="ECO:0000313" key="2">
    <source>
        <dbReference type="Proteomes" id="UP000053647"/>
    </source>
</evidence>
<dbReference type="AlphaFoldDB" id="A0A0C9T4G8"/>
<dbReference type="HOGENOM" id="CLU_001650_16_0_1"/>
<name>A0A0C9T4G8_PAXIN</name>
<sequence length="61" mass="7021">TKHTQRKYHFVWDDLVGKGEAIVRYVPTGDMVADILTKPLVRDQHWKFVKAMGLRLHSSGS</sequence>
<keyword evidence="2" id="KW-1185">Reference proteome</keyword>
<proteinExistence type="predicted"/>
<protein>
    <submittedName>
        <fullName evidence="1">Uncharacterized protein</fullName>
    </submittedName>
</protein>
<reference evidence="2" key="2">
    <citation type="submission" date="2015-01" db="EMBL/GenBank/DDBJ databases">
        <title>Evolutionary Origins and Diversification of the Mycorrhizal Mutualists.</title>
        <authorList>
            <consortium name="DOE Joint Genome Institute"/>
            <consortium name="Mycorrhizal Genomics Consortium"/>
            <person name="Kohler A."/>
            <person name="Kuo A."/>
            <person name="Nagy L.G."/>
            <person name="Floudas D."/>
            <person name="Copeland A."/>
            <person name="Barry K.W."/>
            <person name="Cichocki N."/>
            <person name="Veneault-Fourrey C."/>
            <person name="LaButti K."/>
            <person name="Lindquist E.A."/>
            <person name="Lipzen A."/>
            <person name="Lundell T."/>
            <person name="Morin E."/>
            <person name="Murat C."/>
            <person name="Riley R."/>
            <person name="Ohm R."/>
            <person name="Sun H."/>
            <person name="Tunlid A."/>
            <person name="Henrissat B."/>
            <person name="Grigoriev I.V."/>
            <person name="Hibbett D.S."/>
            <person name="Martin F."/>
        </authorList>
    </citation>
    <scope>NUCLEOTIDE SEQUENCE [LARGE SCALE GENOMIC DNA]</scope>
    <source>
        <strain evidence="2">ATCC 200175</strain>
    </source>
</reference>
<reference evidence="1 2" key="1">
    <citation type="submission" date="2014-06" db="EMBL/GenBank/DDBJ databases">
        <authorList>
            <consortium name="DOE Joint Genome Institute"/>
            <person name="Kuo A."/>
            <person name="Kohler A."/>
            <person name="Nagy L.G."/>
            <person name="Floudas D."/>
            <person name="Copeland A."/>
            <person name="Barry K.W."/>
            <person name="Cichocki N."/>
            <person name="Veneault-Fourrey C."/>
            <person name="LaButti K."/>
            <person name="Lindquist E.A."/>
            <person name="Lipzen A."/>
            <person name="Lundell T."/>
            <person name="Morin E."/>
            <person name="Murat C."/>
            <person name="Sun H."/>
            <person name="Tunlid A."/>
            <person name="Henrissat B."/>
            <person name="Grigoriev I.V."/>
            <person name="Hibbett D.S."/>
            <person name="Martin F."/>
            <person name="Nordberg H.P."/>
            <person name="Cantor M.N."/>
            <person name="Hua S.X."/>
        </authorList>
    </citation>
    <scope>NUCLEOTIDE SEQUENCE [LARGE SCALE GENOMIC DNA]</scope>
    <source>
        <strain evidence="1 2">ATCC 200175</strain>
    </source>
</reference>
<organism evidence="1 2">
    <name type="scientific">Paxillus involutus ATCC 200175</name>
    <dbReference type="NCBI Taxonomy" id="664439"/>
    <lineage>
        <taxon>Eukaryota</taxon>
        <taxon>Fungi</taxon>
        <taxon>Dikarya</taxon>
        <taxon>Basidiomycota</taxon>
        <taxon>Agaricomycotina</taxon>
        <taxon>Agaricomycetes</taxon>
        <taxon>Agaricomycetidae</taxon>
        <taxon>Boletales</taxon>
        <taxon>Paxilineae</taxon>
        <taxon>Paxillaceae</taxon>
        <taxon>Paxillus</taxon>
    </lineage>
</organism>
<dbReference type="EMBL" id="KN819403">
    <property type="protein sequence ID" value="KIJ10555.1"/>
    <property type="molecule type" value="Genomic_DNA"/>
</dbReference>